<sequence>MADLQRTRGLSALKGCDLNQWVWISEVQTRARHGLEQHCLHDGTDPNQPLLLCASIWLFELDPRTVQPILHDQVDKTVPWKVIPLLEDLDGLIMGSGNPSFIFEYQRRQLEEKAPDLASCFYQVVEATTDQA</sequence>
<proteinExistence type="predicted"/>
<protein>
    <submittedName>
        <fullName evidence="1">Uncharacterized protein</fullName>
    </submittedName>
</protein>
<keyword evidence="2" id="KW-1185">Reference proteome</keyword>
<accession>A0A8D0BUI1</accession>
<name>A0A8D0BUI1_SALMN</name>
<reference evidence="1" key="2">
    <citation type="submission" date="2025-09" db="UniProtKB">
        <authorList>
            <consortium name="Ensembl"/>
        </authorList>
    </citation>
    <scope>IDENTIFICATION</scope>
</reference>
<dbReference type="Ensembl" id="ENSSMRT00000010995.1">
    <property type="protein sequence ID" value="ENSSMRP00000009436.1"/>
    <property type="gene ID" value="ENSSMRG00000007527.1"/>
</dbReference>
<dbReference type="AlphaFoldDB" id="A0A8D0BUI1"/>
<dbReference type="Proteomes" id="UP000694421">
    <property type="component" value="Unplaced"/>
</dbReference>
<evidence type="ECO:0000313" key="2">
    <source>
        <dbReference type="Proteomes" id="UP000694421"/>
    </source>
</evidence>
<organism evidence="1 2">
    <name type="scientific">Salvator merianae</name>
    <name type="common">Argentine black and white tegu</name>
    <name type="synonym">Tupinambis merianae</name>
    <dbReference type="NCBI Taxonomy" id="96440"/>
    <lineage>
        <taxon>Eukaryota</taxon>
        <taxon>Metazoa</taxon>
        <taxon>Chordata</taxon>
        <taxon>Craniata</taxon>
        <taxon>Vertebrata</taxon>
        <taxon>Euteleostomi</taxon>
        <taxon>Lepidosauria</taxon>
        <taxon>Squamata</taxon>
        <taxon>Bifurcata</taxon>
        <taxon>Unidentata</taxon>
        <taxon>Episquamata</taxon>
        <taxon>Laterata</taxon>
        <taxon>Teiioidea</taxon>
        <taxon>Teiidae</taxon>
        <taxon>Salvator</taxon>
    </lineage>
</organism>
<evidence type="ECO:0000313" key="1">
    <source>
        <dbReference type="Ensembl" id="ENSSMRP00000009436.1"/>
    </source>
</evidence>
<reference evidence="1" key="1">
    <citation type="submission" date="2025-08" db="UniProtKB">
        <authorList>
            <consortium name="Ensembl"/>
        </authorList>
    </citation>
    <scope>IDENTIFICATION</scope>
</reference>